<name>A0A0E9TGB5_ANGAN</name>
<accession>A0A0E9TGB5</accession>
<sequence length="19" mass="2400">MRTEKVLKQNEKRFKSVMF</sequence>
<proteinExistence type="predicted"/>
<dbReference type="EMBL" id="GBXM01056839">
    <property type="protein sequence ID" value="JAH51738.1"/>
    <property type="molecule type" value="Transcribed_RNA"/>
</dbReference>
<organism evidence="1">
    <name type="scientific">Anguilla anguilla</name>
    <name type="common">European freshwater eel</name>
    <name type="synonym">Muraena anguilla</name>
    <dbReference type="NCBI Taxonomy" id="7936"/>
    <lineage>
        <taxon>Eukaryota</taxon>
        <taxon>Metazoa</taxon>
        <taxon>Chordata</taxon>
        <taxon>Craniata</taxon>
        <taxon>Vertebrata</taxon>
        <taxon>Euteleostomi</taxon>
        <taxon>Actinopterygii</taxon>
        <taxon>Neopterygii</taxon>
        <taxon>Teleostei</taxon>
        <taxon>Anguilliformes</taxon>
        <taxon>Anguillidae</taxon>
        <taxon>Anguilla</taxon>
    </lineage>
</organism>
<reference evidence="1" key="2">
    <citation type="journal article" date="2015" name="Fish Shellfish Immunol.">
        <title>Early steps in the European eel (Anguilla anguilla)-Vibrio vulnificus interaction in the gills: Role of the RtxA13 toxin.</title>
        <authorList>
            <person name="Callol A."/>
            <person name="Pajuelo D."/>
            <person name="Ebbesson L."/>
            <person name="Teles M."/>
            <person name="MacKenzie S."/>
            <person name="Amaro C."/>
        </authorList>
    </citation>
    <scope>NUCLEOTIDE SEQUENCE</scope>
</reference>
<evidence type="ECO:0000313" key="1">
    <source>
        <dbReference type="EMBL" id="JAH51738.1"/>
    </source>
</evidence>
<protein>
    <submittedName>
        <fullName evidence="1">Uncharacterized protein</fullName>
    </submittedName>
</protein>
<reference evidence="1" key="1">
    <citation type="submission" date="2014-11" db="EMBL/GenBank/DDBJ databases">
        <authorList>
            <person name="Amaro Gonzalez C."/>
        </authorList>
    </citation>
    <scope>NUCLEOTIDE SEQUENCE</scope>
</reference>
<dbReference type="AlphaFoldDB" id="A0A0E9TGB5"/>